<evidence type="ECO:0000259" key="1">
    <source>
        <dbReference type="Pfam" id="PF13701"/>
    </source>
</evidence>
<dbReference type="EMBL" id="JAEOAH010000010">
    <property type="protein sequence ID" value="MBK3495132.1"/>
    <property type="molecule type" value="Genomic_DNA"/>
</dbReference>
<proteinExistence type="predicted"/>
<comment type="caution">
    <text evidence="2">The sequence shown here is derived from an EMBL/GenBank/DDBJ whole genome shotgun (WGS) entry which is preliminary data.</text>
</comment>
<name>A0ABS1H7N5_9BACL</name>
<keyword evidence="3" id="KW-1185">Reference proteome</keyword>
<evidence type="ECO:0000313" key="2">
    <source>
        <dbReference type="EMBL" id="MBK3495132.1"/>
    </source>
</evidence>
<reference evidence="2 3" key="1">
    <citation type="submission" date="2020-12" db="EMBL/GenBank/DDBJ databases">
        <title>YIM B01967 draft genome.</title>
        <authorList>
            <person name="Yan X."/>
        </authorList>
    </citation>
    <scope>NUCLEOTIDE SEQUENCE [LARGE SCALE GENOMIC DNA]</scope>
    <source>
        <strain evidence="2 3">YIM B01967</strain>
    </source>
</reference>
<sequence length="53" mass="6284">MAYNFHNWFRRMCLLKKVRNQTMETIRGQLIKIAGKVTRSARYITCKLCSSCL</sequence>
<protein>
    <submittedName>
        <fullName evidence="2">Transposase</fullName>
    </submittedName>
</protein>
<dbReference type="InterPro" id="IPR025668">
    <property type="entry name" value="Tnp_DDE_dom"/>
</dbReference>
<dbReference type="Proteomes" id="UP000618943">
    <property type="component" value="Unassembled WGS sequence"/>
</dbReference>
<gene>
    <name evidence="2" type="ORF">JFL43_09740</name>
</gene>
<evidence type="ECO:0000313" key="3">
    <source>
        <dbReference type="Proteomes" id="UP000618943"/>
    </source>
</evidence>
<feature type="domain" description="Transposase DDE" evidence="1">
    <location>
        <begin position="1"/>
        <end position="52"/>
    </location>
</feature>
<accession>A0ABS1H7N5</accession>
<organism evidence="2 3">
    <name type="scientific">Viridibacillus soli</name>
    <dbReference type="NCBI Taxonomy" id="2798301"/>
    <lineage>
        <taxon>Bacteria</taxon>
        <taxon>Bacillati</taxon>
        <taxon>Bacillota</taxon>
        <taxon>Bacilli</taxon>
        <taxon>Bacillales</taxon>
        <taxon>Caryophanaceae</taxon>
        <taxon>Viridibacillus</taxon>
    </lineage>
</organism>
<dbReference type="Pfam" id="PF13701">
    <property type="entry name" value="DDE_Tnp_1_4"/>
    <property type="match status" value="1"/>
</dbReference>